<evidence type="ECO:0000256" key="2">
    <source>
        <dbReference type="ARBA" id="ARBA00022679"/>
    </source>
</evidence>
<dbReference type="InterPro" id="IPR016461">
    <property type="entry name" value="COMT-like"/>
</dbReference>
<name>A0A6A6Y5U6_9PEZI</name>
<dbReference type="InterPro" id="IPR012967">
    <property type="entry name" value="COMT_dimerisation"/>
</dbReference>
<dbReference type="InterPro" id="IPR036388">
    <property type="entry name" value="WH-like_DNA-bd_sf"/>
</dbReference>
<sequence>MESIVSQVEVLAADTNELGRQTIQRSLRDLQYSLETPYDTAVRFTGLHLQVAMIKVGVDLELFTILTRSITPVTVSEFAEKTSASPDLLRRVLRYLASTGTITETATDTFAPNSVTRALDQPVLNGGINHLFNTMGPAIQATPDFLKETKYQNITSNTNTPFQKAFNTDLACFDWFHSHPKEFEWLHQAMRLHRGVSWLDVFPLEKELEAWDEPEKAVFVDVGGGLGQQIVALKEKYPAVAEKGKLVLQDLPETIAHVKAIGKGLEGIELMAQDFHTPQTIKGARIYYLRNILHDYPDDICVKILENVKHAMGPESVVLVDDCVLEDTGVPWQAAVMDLAMMTHLGALERTRGQWDELFAEAGLKIREAVVYNGTMCQAVSVVVKK</sequence>
<evidence type="ECO:0000256" key="1">
    <source>
        <dbReference type="ARBA" id="ARBA00022603"/>
    </source>
</evidence>
<dbReference type="SUPFAM" id="SSF53335">
    <property type="entry name" value="S-adenosyl-L-methionine-dependent methyltransferases"/>
    <property type="match status" value="1"/>
</dbReference>
<keyword evidence="2 7" id="KW-0808">Transferase</keyword>
<accession>A0A6A6Y5U6</accession>
<dbReference type="RefSeq" id="XP_033570862.1">
    <property type="nucleotide sequence ID" value="XM_033717129.1"/>
</dbReference>
<feature type="domain" description="O-methyltransferase dimerisation" evidence="6">
    <location>
        <begin position="52"/>
        <end position="107"/>
    </location>
</feature>
<keyword evidence="1 7" id="KW-0489">Methyltransferase</keyword>
<dbReference type="PROSITE" id="PS51683">
    <property type="entry name" value="SAM_OMT_II"/>
    <property type="match status" value="1"/>
</dbReference>
<evidence type="ECO:0000313" key="7">
    <source>
        <dbReference type="EMBL" id="KAF2803898.1"/>
    </source>
</evidence>
<dbReference type="Pfam" id="PF00891">
    <property type="entry name" value="Methyltransf_2"/>
    <property type="match status" value="1"/>
</dbReference>
<evidence type="ECO:0000259" key="6">
    <source>
        <dbReference type="Pfam" id="PF08100"/>
    </source>
</evidence>
<evidence type="ECO:0000313" key="9">
    <source>
        <dbReference type="RefSeq" id="XP_033570862.1"/>
    </source>
</evidence>
<dbReference type="InterPro" id="IPR001077">
    <property type="entry name" value="COMT_C"/>
</dbReference>
<evidence type="ECO:0000313" key="8">
    <source>
        <dbReference type="Proteomes" id="UP000504636"/>
    </source>
</evidence>
<dbReference type="SUPFAM" id="SSF46785">
    <property type="entry name" value="Winged helix' DNA-binding domain"/>
    <property type="match status" value="1"/>
</dbReference>
<dbReference type="InterPro" id="IPR036390">
    <property type="entry name" value="WH_DNA-bd_sf"/>
</dbReference>
<dbReference type="OrthoDB" id="2410195at2759"/>
<gene>
    <name evidence="7 9" type="ORF">BDZ99DRAFT_426802</name>
</gene>
<dbReference type="GO" id="GO:0032259">
    <property type="term" value="P:methylation"/>
    <property type="evidence" value="ECO:0007669"/>
    <property type="project" value="UniProtKB-KW"/>
</dbReference>
<proteinExistence type="predicted"/>
<dbReference type="PANTHER" id="PTHR43712">
    <property type="entry name" value="PUTATIVE (AFU_ORTHOLOGUE AFUA_4G14580)-RELATED"/>
    <property type="match status" value="1"/>
</dbReference>
<evidence type="ECO:0000259" key="5">
    <source>
        <dbReference type="Pfam" id="PF00891"/>
    </source>
</evidence>
<keyword evidence="3" id="KW-0949">S-adenosyl-L-methionine</keyword>
<dbReference type="PANTHER" id="PTHR43712:SF1">
    <property type="entry name" value="HYPOTHETICAL O-METHYLTRANSFERASE (EUROFUNG)-RELATED"/>
    <property type="match status" value="1"/>
</dbReference>
<dbReference type="Proteomes" id="UP000504636">
    <property type="component" value="Unplaced"/>
</dbReference>
<dbReference type="Pfam" id="PF08100">
    <property type="entry name" value="Dimerisation"/>
    <property type="match status" value="1"/>
</dbReference>
<dbReference type="GeneID" id="54458022"/>
<reference evidence="9" key="3">
    <citation type="submission" date="2025-04" db="UniProtKB">
        <authorList>
            <consortium name="RefSeq"/>
        </authorList>
    </citation>
    <scope>IDENTIFICATION</scope>
    <source>
        <strain evidence="9">CBS 304.34</strain>
    </source>
</reference>
<reference evidence="7 9" key="1">
    <citation type="journal article" date="2020" name="Stud. Mycol.">
        <title>101 Dothideomycetes genomes: a test case for predicting lifestyles and emergence of pathogens.</title>
        <authorList>
            <person name="Haridas S."/>
            <person name="Albert R."/>
            <person name="Binder M."/>
            <person name="Bloem J."/>
            <person name="Labutti K."/>
            <person name="Salamov A."/>
            <person name="Andreopoulos B."/>
            <person name="Baker S."/>
            <person name="Barry K."/>
            <person name="Bills G."/>
            <person name="Bluhm B."/>
            <person name="Cannon C."/>
            <person name="Castanera R."/>
            <person name="Culley D."/>
            <person name="Daum C."/>
            <person name="Ezra D."/>
            <person name="Gonzalez J."/>
            <person name="Henrissat B."/>
            <person name="Kuo A."/>
            <person name="Liang C."/>
            <person name="Lipzen A."/>
            <person name="Lutzoni F."/>
            <person name="Magnuson J."/>
            <person name="Mondo S."/>
            <person name="Nolan M."/>
            <person name="Ohm R."/>
            <person name="Pangilinan J."/>
            <person name="Park H.-J."/>
            <person name="Ramirez L."/>
            <person name="Alfaro M."/>
            <person name="Sun H."/>
            <person name="Tritt A."/>
            <person name="Yoshinaga Y."/>
            <person name="Zwiers L.-H."/>
            <person name="Turgeon B."/>
            <person name="Goodwin S."/>
            <person name="Spatafora J."/>
            <person name="Crous P."/>
            <person name="Grigoriev I."/>
        </authorList>
    </citation>
    <scope>NUCLEOTIDE SEQUENCE</scope>
    <source>
        <strain evidence="7 9">CBS 304.34</strain>
    </source>
</reference>
<dbReference type="InterPro" id="IPR029063">
    <property type="entry name" value="SAM-dependent_MTases_sf"/>
</dbReference>
<protein>
    <submittedName>
        <fullName evidence="7 9">AflO/ omtB/ dmtA/ O-methyltransferase B</fullName>
    </submittedName>
</protein>
<dbReference type="PIRSF" id="PIRSF005739">
    <property type="entry name" value="O-mtase"/>
    <property type="match status" value="1"/>
</dbReference>
<feature type="domain" description="O-methyltransferase C-terminal" evidence="5">
    <location>
        <begin position="160"/>
        <end position="364"/>
    </location>
</feature>
<evidence type="ECO:0000256" key="4">
    <source>
        <dbReference type="PIRSR" id="PIRSR005739-1"/>
    </source>
</evidence>
<dbReference type="Gene3D" id="1.10.10.10">
    <property type="entry name" value="Winged helix-like DNA-binding domain superfamily/Winged helix DNA-binding domain"/>
    <property type="match status" value="1"/>
</dbReference>
<evidence type="ECO:0000256" key="3">
    <source>
        <dbReference type="ARBA" id="ARBA00022691"/>
    </source>
</evidence>
<organism evidence="7">
    <name type="scientific">Mytilinidion resinicola</name>
    <dbReference type="NCBI Taxonomy" id="574789"/>
    <lineage>
        <taxon>Eukaryota</taxon>
        <taxon>Fungi</taxon>
        <taxon>Dikarya</taxon>
        <taxon>Ascomycota</taxon>
        <taxon>Pezizomycotina</taxon>
        <taxon>Dothideomycetes</taxon>
        <taxon>Pleosporomycetidae</taxon>
        <taxon>Mytilinidiales</taxon>
        <taxon>Mytilinidiaceae</taxon>
        <taxon>Mytilinidion</taxon>
    </lineage>
</organism>
<reference evidence="9" key="2">
    <citation type="submission" date="2020-04" db="EMBL/GenBank/DDBJ databases">
        <authorList>
            <consortium name="NCBI Genome Project"/>
        </authorList>
    </citation>
    <scope>NUCLEOTIDE SEQUENCE</scope>
    <source>
        <strain evidence="9">CBS 304.34</strain>
    </source>
</reference>
<dbReference type="Gene3D" id="3.40.50.150">
    <property type="entry name" value="Vaccinia Virus protein VP39"/>
    <property type="match status" value="1"/>
</dbReference>
<dbReference type="EMBL" id="MU003716">
    <property type="protein sequence ID" value="KAF2803898.1"/>
    <property type="molecule type" value="Genomic_DNA"/>
</dbReference>
<feature type="active site" description="Proton acceptor" evidence="4">
    <location>
        <position position="294"/>
    </location>
</feature>
<dbReference type="AlphaFoldDB" id="A0A6A6Y5U6"/>
<dbReference type="GO" id="GO:0046983">
    <property type="term" value="F:protein dimerization activity"/>
    <property type="evidence" value="ECO:0007669"/>
    <property type="project" value="InterPro"/>
</dbReference>
<dbReference type="GO" id="GO:0008171">
    <property type="term" value="F:O-methyltransferase activity"/>
    <property type="evidence" value="ECO:0007669"/>
    <property type="project" value="InterPro"/>
</dbReference>
<keyword evidence="8" id="KW-1185">Reference proteome</keyword>